<evidence type="ECO:0000313" key="5">
    <source>
        <dbReference type="EMBL" id="HHM44274.1"/>
    </source>
</evidence>
<dbReference type="Gene3D" id="3.40.630.10">
    <property type="entry name" value="Zn peptidases"/>
    <property type="match status" value="1"/>
</dbReference>
<keyword evidence="2" id="KW-0479">Metal-binding</keyword>
<dbReference type="NCBIfam" id="NF005034">
    <property type="entry name" value="PRK06446.1"/>
    <property type="match status" value="1"/>
</dbReference>
<dbReference type="GO" id="GO:0009089">
    <property type="term" value="P:lysine biosynthetic process via diaminopimelate"/>
    <property type="evidence" value="ECO:0007669"/>
    <property type="project" value="TreeGrafter"/>
</dbReference>
<evidence type="ECO:0000256" key="2">
    <source>
        <dbReference type="ARBA" id="ARBA00022723"/>
    </source>
</evidence>
<dbReference type="GO" id="GO:0008233">
    <property type="term" value="F:peptidase activity"/>
    <property type="evidence" value="ECO:0007669"/>
    <property type="project" value="UniProtKB-KW"/>
</dbReference>
<dbReference type="GO" id="GO:0046872">
    <property type="term" value="F:metal ion binding"/>
    <property type="evidence" value="ECO:0007669"/>
    <property type="project" value="UniProtKB-KW"/>
</dbReference>
<protein>
    <submittedName>
        <fullName evidence="5">M20/M25/M40 family metallo-hydrolase</fullName>
    </submittedName>
</protein>
<dbReference type="GO" id="GO:0006508">
    <property type="term" value="P:proteolysis"/>
    <property type="evidence" value="ECO:0007669"/>
    <property type="project" value="UniProtKB-KW"/>
</dbReference>
<sequence length="448" mass="48764">MEGYVELFDYIERNKSKYLDWAARLISHPSVSAHRSGLKECAEAVAELMDDAGLRPSVHGLENSGPVVLGTLNSEAHATLLLYNHYDVQPADPVEKWTTPPFSPTVRNGKLYGRGSADNKGNIAARLAAVDALLGVLGEVPVNLKMLVEGGEEVGSPGLEGFVNRERDRLFADGCIWEYGYRNRRGAPVVYLGVKGMLYVELEAAGSGKEVHSSWGAVVENPAWRLVQALNTVRAPDGTVLIEGFYYDVDYSGEELLDNLSLEDFDPPSNLLQRRGGKLLRTLLLEPTVNINGLSSGYQGPGSKTIIPATASAKLDFRIVPRQDPAEISRRLAEHLSKNGYDDLRMRVLQSYPAARTSPDSFMAKLVADTARDAYGVDPVVIPSGAASGPMYVITDILGIPCVSTGVGYHGSSVHGPDENIRVDDFVAGVKHMALVMLNFHRYMHLSE</sequence>
<dbReference type="EMBL" id="DRXH01000107">
    <property type="protein sequence ID" value="HHM44274.1"/>
    <property type="molecule type" value="Genomic_DNA"/>
</dbReference>
<reference evidence="5" key="1">
    <citation type="journal article" date="2020" name="mSystems">
        <title>Genome- and Community-Level Interaction Insights into Carbon Utilization and Element Cycling Functions of Hydrothermarchaeota in Hydrothermal Sediment.</title>
        <authorList>
            <person name="Zhou Z."/>
            <person name="Liu Y."/>
            <person name="Xu W."/>
            <person name="Pan J."/>
            <person name="Luo Z.H."/>
            <person name="Li M."/>
        </authorList>
    </citation>
    <scope>NUCLEOTIDE SEQUENCE [LARGE SCALE GENOMIC DNA]</scope>
    <source>
        <strain evidence="5">SpSt-1074</strain>
    </source>
</reference>
<proteinExistence type="predicted"/>
<dbReference type="InterPro" id="IPR011650">
    <property type="entry name" value="Peptidase_M20_dimer"/>
</dbReference>
<keyword evidence="3 5" id="KW-0378">Hydrolase</keyword>
<comment type="caution">
    <text evidence="5">The sequence shown here is derived from an EMBL/GenBank/DDBJ whole genome shotgun (WGS) entry which is preliminary data.</text>
</comment>
<dbReference type="Pfam" id="PF01546">
    <property type="entry name" value="Peptidase_M20"/>
    <property type="match status" value="1"/>
</dbReference>
<name>A0A7J3VT02_CALS0</name>
<dbReference type="PROSITE" id="PS00759">
    <property type="entry name" value="ARGE_DAPE_CPG2_2"/>
    <property type="match status" value="1"/>
</dbReference>
<evidence type="ECO:0000256" key="3">
    <source>
        <dbReference type="ARBA" id="ARBA00022801"/>
    </source>
</evidence>
<dbReference type="InterPro" id="IPR001261">
    <property type="entry name" value="ArgE/DapE_CS"/>
</dbReference>
<organism evidence="5">
    <name type="scientific">Caldiarchaeum subterraneum</name>
    <dbReference type="NCBI Taxonomy" id="311458"/>
    <lineage>
        <taxon>Archaea</taxon>
        <taxon>Nitrososphaerota</taxon>
        <taxon>Candidatus Caldarchaeales</taxon>
        <taxon>Candidatus Caldarchaeaceae</taxon>
        <taxon>Candidatus Caldarchaeum</taxon>
    </lineage>
</organism>
<dbReference type="PANTHER" id="PTHR43270">
    <property type="entry name" value="BETA-ALA-HIS DIPEPTIDASE"/>
    <property type="match status" value="1"/>
</dbReference>
<accession>A0A7J3VT02</accession>
<dbReference type="Gene3D" id="3.30.70.360">
    <property type="match status" value="1"/>
</dbReference>
<dbReference type="InterPro" id="IPR002933">
    <property type="entry name" value="Peptidase_M20"/>
</dbReference>
<dbReference type="GO" id="GO:0009014">
    <property type="term" value="F:succinyl-diaminopimelate desuccinylase activity"/>
    <property type="evidence" value="ECO:0007669"/>
    <property type="project" value="TreeGrafter"/>
</dbReference>
<dbReference type="SUPFAM" id="SSF53187">
    <property type="entry name" value="Zn-dependent exopeptidases"/>
    <property type="match status" value="1"/>
</dbReference>
<dbReference type="GO" id="GO:0005829">
    <property type="term" value="C:cytosol"/>
    <property type="evidence" value="ECO:0007669"/>
    <property type="project" value="TreeGrafter"/>
</dbReference>
<dbReference type="PANTHER" id="PTHR43270:SF8">
    <property type="entry name" value="DI- AND TRIPEPTIDASE DUG2-RELATED"/>
    <property type="match status" value="1"/>
</dbReference>
<dbReference type="Pfam" id="PF07687">
    <property type="entry name" value="M20_dimer"/>
    <property type="match status" value="1"/>
</dbReference>
<evidence type="ECO:0000259" key="4">
    <source>
        <dbReference type="Pfam" id="PF07687"/>
    </source>
</evidence>
<dbReference type="AlphaFoldDB" id="A0A7J3VT02"/>
<feature type="domain" description="Peptidase M20 dimerisation" evidence="4">
    <location>
        <begin position="193"/>
        <end position="340"/>
    </location>
</feature>
<evidence type="ECO:0000256" key="1">
    <source>
        <dbReference type="ARBA" id="ARBA00022670"/>
    </source>
</evidence>
<keyword evidence="1" id="KW-0645">Protease</keyword>
<dbReference type="InterPro" id="IPR051458">
    <property type="entry name" value="Cyt/Met_Dipeptidase"/>
</dbReference>
<gene>
    <name evidence="5" type="ORF">ENM31_03125</name>
</gene>